<dbReference type="EMBL" id="JAJGNP010000011">
    <property type="protein sequence ID" value="MCC4233705.1"/>
    <property type="molecule type" value="Genomic_DNA"/>
</dbReference>
<keyword evidence="4" id="KW-1185">Reference proteome</keyword>
<comment type="caution">
    <text evidence="3">The sequence shown here is derived from an EMBL/GenBank/DDBJ whole genome shotgun (WGS) entry which is preliminary data.</text>
</comment>
<dbReference type="InterPro" id="IPR035433">
    <property type="entry name" value="NFU1-like"/>
</dbReference>
<evidence type="ECO:0000256" key="1">
    <source>
        <dbReference type="ARBA" id="ARBA00006420"/>
    </source>
</evidence>
<dbReference type="Pfam" id="PF08712">
    <property type="entry name" value="Nfu_N"/>
    <property type="match status" value="1"/>
</dbReference>
<dbReference type="InterPro" id="IPR036498">
    <property type="entry name" value="Nfu/NifU_N_sf"/>
</dbReference>
<proteinExistence type="inferred from homology"/>
<dbReference type="Gene3D" id="3.30.1370.70">
    <property type="entry name" value="Scaffold protein Nfu/NifU, N-terminal domain"/>
    <property type="match status" value="1"/>
</dbReference>
<comment type="similarity">
    <text evidence="1">Belongs to the NifU family.</text>
</comment>
<name>A0ABS8H692_9SPHN</name>
<dbReference type="RefSeq" id="WP_228227536.1">
    <property type="nucleotide sequence ID" value="NZ_JAJGNP010000011.1"/>
</dbReference>
<protein>
    <submittedName>
        <fullName evidence="3">NifU family protein</fullName>
    </submittedName>
</protein>
<feature type="domain" description="Scaffold protein Nfu/NifU N-terminal" evidence="2">
    <location>
        <begin position="3"/>
        <end position="89"/>
    </location>
</feature>
<dbReference type="SUPFAM" id="SSF110836">
    <property type="entry name" value="Hypothetical protein SAV1430"/>
    <property type="match status" value="1"/>
</dbReference>
<evidence type="ECO:0000259" key="2">
    <source>
        <dbReference type="SMART" id="SM00932"/>
    </source>
</evidence>
<accession>A0ABS8H692</accession>
<dbReference type="InterPro" id="IPR001075">
    <property type="entry name" value="NIF_FeS_clus_asmbl_NifU_C"/>
</dbReference>
<evidence type="ECO:0000313" key="3">
    <source>
        <dbReference type="EMBL" id="MCC4233705.1"/>
    </source>
</evidence>
<dbReference type="Gene3D" id="3.30.300.130">
    <property type="entry name" value="Fe-S cluster assembly (FSCA)"/>
    <property type="match status" value="1"/>
</dbReference>
<evidence type="ECO:0000313" key="4">
    <source>
        <dbReference type="Proteomes" id="UP001198830"/>
    </source>
</evidence>
<dbReference type="PANTHER" id="PTHR11178:SF1">
    <property type="entry name" value="NFU1 IRON-SULFUR CLUSTER SCAFFOLD HOMOLOG, MITOCHONDRIAL"/>
    <property type="match status" value="1"/>
</dbReference>
<dbReference type="SMART" id="SM00932">
    <property type="entry name" value="Nfu_N"/>
    <property type="match status" value="1"/>
</dbReference>
<organism evidence="3 4">
    <name type="scientific">Sphingobium soli</name>
    <dbReference type="NCBI Taxonomy" id="1591116"/>
    <lineage>
        <taxon>Bacteria</taxon>
        <taxon>Pseudomonadati</taxon>
        <taxon>Pseudomonadota</taxon>
        <taxon>Alphaproteobacteria</taxon>
        <taxon>Sphingomonadales</taxon>
        <taxon>Sphingomonadaceae</taxon>
        <taxon>Sphingobium</taxon>
    </lineage>
</organism>
<dbReference type="Proteomes" id="UP001198830">
    <property type="component" value="Unassembled WGS sequence"/>
</dbReference>
<dbReference type="Pfam" id="PF01106">
    <property type="entry name" value="NifU"/>
    <property type="match status" value="1"/>
</dbReference>
<sequence length="191" mass="20325">MLIETEPTPNPATVKFIPGRVVMGAGTRDFASPEEAEASPLASALFTLGDVTGVFFGGDFISATIGEGSDWRDVKPEVLSILLEHFSANMPLFVAGSAGEIHVPADDDAFAENPEDAEIVDQIRELIDTRVRPAVANDGGDIIYRGFDKGTVYLKMQGACAGCPSSSATLKNGIEQLLKHYVPEVTEVRAV</sequence>
<gene>
    <name evidence="3" type="ORF">LL253_13530</name>
</gene>
<dbReference type="PANTHER" id="PTHR11178">
    <property type="entry name" value="IRON-SULFUR CLUSTER SCAFFOLD PROTEIN NFU-RELATED"/>
    <property type="match status" value="1"/>
</dbReference>
<reference evidence="3 4" key="1">
    <citation type="submission" date="2021-10" db="EMBL/GenBank/DDBJ databases">
        <title>The diversity and Nitrogen Metabolism of Culturable Nitrate-Utilizing Bacteria Within the Oxygen Minimum Zone of the Changjiang (Yangtze River)Estuary.</title>
        <authorList>
            <person name="Zhang D."/>
            <person name="Zheng J."/>
            <person name="Liu S."/>
            <person name="He W."/>
        </authorList>
    </citation>
    <scope>NUCLEOTIDE SEQUENCE [LARGE SCALE GENOMIC DNA]</scope>
    <source>
        <strain evidence="3 4">FXH275-2</strain>
    </source>
</reference>
<dbReference type="InterPro" id="IPR034904">
    <property type="entry name" value="FSCA_dom_sf"/>
</dbReference>
<dbReference type="SUPFAM" id="SSF117916">
    <property type="entry name" value="Fe-S cluster assembly (FSCA) domain-like"/>
    <property type="match status" value="1"/>
</dbReference>
<dbReference type="PIRSF" id="PIRSF036773">
    <property type="entry name" value="HIRIP5"/>
    <property type="match status" value="1"/>
</dbReference>
<dbReference type="InterPro" id="IPR014824">
    <property type="entry name" value="Nfu/NifU_N"/>
</dbReference>